<dbReference type="EC" id="2.7.7.7" evidence="6"/>
<comment type="subcellular location">
    <subcellularLocation>
        <location evidence="6">Cytoplasm</location>
    </subcellularLocation>
</comment>
<keyword evidence="6" id="KW-0227">DNA damage</keyword>
<evidence type="ECO:0000256" key="3">
    <source>
        <dbReference type="ARBA" id="ARBA00022695"/>
    </source>
</evidence>
<dbReference type="HAMAP" id="MF_01113">
    <property type="entry name" value="DNApol_IV"/>
    <property type="match status" value="1"/>
</dbReference>
<keyword evidence="4 6" id="KW-0235">DNA replication</keyword>
<sequence>MPELLPKNDFHRKIIHLDMDAFYASIEMRDDPSLVNKALIIGHDPRKHNGHGVVATANYIARQYGVHSAMPTAKAMQLVPVDRVAFVKPNFNKYRAVSGQIHELMHELTDQVESVALDEAYLDVTKNKLGIDSAIELASHLQQKIYRETGLTSSFGVSYNKFLAKMASEYAKPFGRTVILADDALKFLAEQKIEQFPGIGKKTQKQLHDLGIYDGADLQKLPVRFLIGKFKKMGYAIALHAHGIDLNPVLSDRRRKSIGIERTFENNIHSQDQALTIIRKFSHELSQKLKNKKVSANVVVLKIRSNSFETITKRQKLDQPTNQALEIFLAGKELYSQVPNFLEDGIRLLGLTATNLESKNYEEVPLELFTDSNILS</sequence>
<dbReference type="InterPro" id="IPR024728">
    <property type="entry name" value="PolY_HhH_motif"/>
</dbReference>
<dbReference type="InterPro" id="IPR043502">
    <property type="entry name" value="DNA/RNA_pol_sf"/>
</dbReference>
<feature type="binding site" evidence="6">
    <location>
        <position position="18"/>
    </location>
    <ligand>
        <name>Mg(2+)</name>
        <dbReference type="ChEBI" id="CHEBI:18420"/>
    </ligand>
</feature>
<dbReference type="CDD" id="cd03586">
    <property type="entry name" value="PolY_Pol_IV_kappa"/>
    <property type="match status" value="1"/>
</dbReference>
<accession>A0ABS4MFU3</accession>
<evidence type="ECO:0000256" key="5">
    <source>
        <dbReference type="ARBA" id="ARBA00022932"/>
    </source>
</evidence>
<dbReference type="PANTHER" id="PTHR11076">
    <property type="entry name" value="DNA REPAIR POLYMERASE UMUC / TRANSFERASE FAMILY MEMBER"/>
    <property type="match status" value="1"/>
</dbReference>
<evidence type="ECO:0000256" key="2">
    <source>
        <dbReference type="ARBA" id="ARBA00022457"/>
    </source>
</evidence>
<evidence type="ECO:0000256" key="6">
    <source>
        <dbReference type="HAMAP-Rule" id="MF_01113"/>
    </source>
</evidence>
<keyword evidence="6" id="KW-0238">DNA-binding</keyword>
<comment type="cofactor">
    <cofactor evidence="6">
        <name>Mg(2+)</name>
        <dbReference type="ChEBI" id="CHEBI:18420"/>
    </cofactor>
    <text evidence="6">Binds 2 magnesium ions per subunit.</text>
</comment>
<keyword evidence="5 6" id="KW-0239">DNA-directed DNA polymerase</keyword>
<dbReference type="SUPFAM" id="SSF56672">
    <property type="entry name" value="DNA/RNA polymerases"/>
    <property type="match status" value="1"/>
</dbReference>
<dbReference type="InterPro" id="IPR036775">
    <property type="entry name" value="DNA_pol_Y-fam_lit_finger_sf"/>
</dbReference>
<evidence type="ECO:0000256" key="4">
    <source>
        <dbReference type="ARBA" id="ARBA00022705"/>
    </source>
</evidence>
<keyword evidence="2 6" id="KW-0515">Mutator protein</keyword>
<dbReference type="Pfam" id="PF00817">
    <property type="entry name" value="IMS"/>
    <property type="match status" value="1"/>
</dbReference>
<keyword evidence="6" id="KW-0963">Cytoplasm</keyword>
<dbReference type="NCBIfam" id="NF002677">
    <property type="entry name" value="PRK02406.1"/>
    <property type="match status" value="1"/>
</dbReference>
<protein>
    <recommendedName>
        <fullName evidence="6">DNA polymerase IV</fullName>
        <shortName evidence="6">Pol IV</shortName>
        <ecNumber evidence="6">2.7.7.7</ecNumber>
    </recommendedName>
</protein>
<evidence type="ECO:0000313" key="9">
    <source>
        <dbReference type="Proteomes" id="UP001519292"/>
    </source>
</evidence>
<feature type="binding site" evidence="6">
    <location>
        <position position="118"/>
    </location>
    <ligand>
        <name>Mg(2+)</name>
        <dbReference type="ChEBI" id="CHEBI:18420"/>
    </ligand>
</feature>
<keyword evidence="6 8" id="KW-0808">Transferase</keyword>
<dbReference type="Proteomes" id="UP001519292">
    <property type="component" value="Unassembled WGS sequence"/>
</dbReference>
<dbReference type="PROSITE" id="PS50173">
    <property type="entry name" value="UMUC"/>
    <property type="match status" value="1"/>
</dbReference>
<dbReference type="Gene3D" id="3.30.1490.100">
    <property type="entry name" value="DNA polymerase, Y-family, little finger domain"/>
    <property type="match status" value="1"/>
</dbReference>
<keyword evidence="6" id="KW-0479">Metal-binding</keyword>
<dbReference type="Gene3D" id="1.10.150.20">
    <property type="entry name" value="5' to 3' exonuclease, C-terminal subdomain"/>
    <property type="match status" value="1"/>
</dbReference>
<dbReference type="InterPro" id="IPR017961">
    <property type="entry name" value="DNA_pol_Y-fam_little_finger"/>
</dbReference>
<proteinExistence type="inferred from homology"/>
<feature type="active site" evidence="6">
    <location>
        <position position="119"/>
    </location>
</feature>
<dbReference type="SUPFAM" id="SSF100879">
    <property type="entry name" value="Lesion bypass DNA polymerase (Y-family), little finger domain"/>
    <property type="match status" value="1"/>
</dbReference>
<dbReference type="InterPro" id="IPR043128">
    <property type="entry name" value="Rev_trsase/Diguanyl_cyclase"/>
</dbReference>
<dbReference type="PANTHER" id="PTHR11076:SF33">
    <property type="entry name" value="DNA POLYMERASE KAPPA"/>
    <property type="match status" value="1"/>
</dbReference>
<evidence type="ECO:0000256" key="1">
    <source>
        <dbReference type="ARBA" id="ARBA00010945"/>
    </source>
</evidence>
<keyword evidence="3 6" id="KW-0548">Nucleotidyltransferase</keyword>
<comment type="similarity">
    <text evidence="1 6">Belongs to the DNA polymerase type-Y family.</text>
</comment>
<dbReference type="Gene3D" id="3.40.1170.60">
    <property type="match status" value="1"/>
</dbReference>
<comment type="catalytic activity">
    <reaction evidence="6">
        <text>DNA(n) + a 2'-deoxyribonucleoside 5'-triphosphate = DNA(n+1) + diphosphate</text>
        <dbReference type="Rhea" id="RHEA:22508"/>
        <dbReference type="Rhea" id="RHEA-COMP:17339"/>
        <dbReference type="Rhea" id="RHEA-COMP:17340"/>
        <dbReference type="ChEBI" id="CHEBI:33019"/>
        <dbReference type="ChEBI" id="CHEBI:61560"/>
        <dbReference type="ChEBI" id="CHEBI:173112"/>
        <dbReference type="EC" id="2.7.7.7"/>
    </reaction>
</comment>
<keyword evidence="6" id="KW-0460">Magnesium</keyword>
<dbReference type="EMBL" id="JAGGLU010000011">
    <property type="protein sequence ID" value="MBP2058566.1"/>
    <property type="molecule type" value="Genomic_DNA"/>
</dbReference>
<evidence type="ECO:0000259" key="7">
    <source>
        <dbReference type="PROSITE" id="PS50173"/>
    </source>
</evidence>
<feature type="domain" description="UmuC" evidence="7">
    <location>
        <begin position="14"/>
        <end position="200"/>
    </location>
</feature>
<dbReference type="InterPro" id="IPR050116">
    <property type="entry name" value="DNA_polymerase-Y"/>
</dbReference>
<dbReference type="RefSeq" id="WP_209687296.1">
    <property type="nucleotide sequence ID" value="NZ_JAGGLU010000011.1"/>
</dbReference>
<reference evidence="8 9" key="1">
    <citation type="submission" date="2021-03" db="EMBL/GenBank/DDBJ databases">
        <title>Genomic Encyclopedia of Type Strains, Phase IV (KMG-IV): sequencing the most valuable type-strain genomes for metagenomic binning, comparative biology and taxonomic classification.</title>
        <authorList>
            <person name="Goeker M."/>
        </authorList>
    </citation>
    <scope>NUCLEOTIDE SEQUENCE [LARGE SCALE GENOMIC DNA]</scope>
    <source>
        <strain evidence="8 9">DSM 101872</strain>
    </source>
</reference>
<keyword evidence="9" id="KW-1185">Reference proteome</keyword>
<dbReference type="InterPro" id="IPR001126">
    <property type="entry name" value="UmuC"/>
</dbReference>
<dbReference type="Gene3D" id="3.30.70.270">
    <property type="match status" value="1"/>
</dbReference>
<dbReference type="Pfam" id="PF11799">
    <property type="entry name" value="IMS_C"/>
    <property type="match status" value="1"/>
</dbReference>
<comment type="caution">
    <text evidence="8">The sequence shown here is derived from an EMBL/GenBank/DDBJ whole genome shotgun (WGS) entry which is preliminary data.</text>
</comment>
<dbReference type="InterPro" id="IPR022880">
    <property type="entry name" value="DNApol_IV"/>
</dbReference>
<dbReference type="GO" id="GO:0003887">
    <property type="term" value="F:DNA-directed DNA polymerase activity"/>
    <property type="evidence" value="ECO:0007669"/>
    <property type="project" value="UniProtKB-EC"/>
</dbReference>
<name>A0ABS4MFU3_9LACO</name>
<comment type="function">
    <text evidence="6">Poorly processive, error-prone DNA polymerase involved in untargeted mutagenesis. Copies undamaged DNA at stalled replication forks, which arise in vivo from mismatched or misaligned primer ends. These misaligned primers can be extended by PolIV. Exhibits no 3'-5' exonuclease (proofreading) activity. May be involved in translesional synthesis, in conjunction with the beta clamp from PolIII.</text>
</comment>
<organism evidence="8 9">
    <name type="scientific">Lactobacillus colini</name>
    <dbReference type="NCBI Taxonomy" id="1819254"/>
    <lineage>
        <taxon>Bacteria</taxon>
        <taxon>Bacillati</taxon>
        <taxon>Bacillota</taxon>
        <taxon>Bacilli</taxon>
        <taxon>Lactobacillales</taxon>
        <taxon>Lactobacillaceae</taxon>
        <taxon>Lactobacillus</taxon>
    </lineage>
</organism>
<comment type="subunit">
    <text evidence="6">Monomer.</text>
</comment>
<gene>
    <name evidence="6" type="primary">dinB</name>
    <name evidence="8" type="ORF">J2Z60_001751</name>
</gene>
<dbReference type="Pfam" id="PF11798">
    <property type="entry name" value="IMS_HHH"/>
    <property type="match status" value="1"/>
</dbReference>
<feature type="site" description="Substrate discrimination" evidence="6">
    <location>
        <position position="23"/>
    </location>
</feature>
<evidence type="ECO:0000313" key="8">
    <source>
        <dbReference type="EMBL" id="MBP2058566.1"/>
    </source>
</evidence>
<keyword evidence="6" id="KW-0234">DNA repair</keyword>